<feature type="compositionally biased region" description="Polar residues" evidence="1">
    <location>
        <begin position="57"/>
        <end position="66"/>
    </location>
</feature>
<evidence type="ECO:0000256" key="1">
    <source>
        <dbReference type="SAM" id="MobiDB-lite"/>
    </source>
</evidence>
<evidence type="ECO:0000313" key="2">
    <source>
        <dbReference type="EMBL" id="PBK75954.1"/>
    </source>
</evidence>
<name>A0A2H3C3T2_9AGAR</name>
<sequence>MFDNRLQFIYSLILPRPPFEIPPSHHDPIRCITNPRRHTLNPSKISWDSAQDYGADQTLTLPTSPHTPEKIARQRRNSVADTPASIVSKKSRRATACCCSCHCPYTTPKHSVNSELNVIHAAPPSPLVRCMLNDNIWPALTCQRTHPFHLVPKVMTYLDPH</sequence>
<dbReference type="AlphaFoldDB" id="A0A2H3C3T2"/>
<dbReference type="EMBL" id="KZ293417">
    <property type="protein sequence ID" value="PBK75954.1"/>
    <property type="molecule type" value="Genomic_DNA"/>
</dbReference>
<organism evidence="2 3">
    <name type="scientific">Armillaria solidipes</name>
    <dbReference type="NCBI Taxonomy" id="1076256"/>
    <lineage>
        <taxon>Eukaryota</taxon>
        <taxon>Fungi</taxon>
        <taxon>Dikarya</taxon>
        <taxon>Basidiomycota</taxon>
        <taxon>Agaricomycotina</taxon>
        <taxon>Agaricomycetes</taxon>
        <taxon>Agaricomycetidae</taxon>
        <taxon>Agaricales</taxon>
        <taxon>Marasmiineae</taxon>
        <taxon>Physalacriaceae</taxon>
        <taxon>Armillaria</taxon>
    </lineage>
</organism>
<evidence type="ECO:0000313" key="3">
    <source>
        <dbReference type="Proteomes" id="UP000218334"/>
    </source>
</evidence>
<accession>A0A2H3C3T2</accession>
<protein>
    <submittedName>
        <fullName evidence="2">Uncharacterized protein</fullName>
    </submittedName>
</protein>
<keyword evidence="3" id="KW-1185">Reference proteome</keyword>
<reference evidence="3" key="1">
    <citation type="journal article" date="2017" name="Nat. Ecol. Evol.">
        <title>Genome expansion and lineage-specific genetic innovations in the forest pathogenic fungi Armillaria.</title>
        <authorList>
            <person name="Sipos G."/>
            <person name="Prasanna A.N."/>
            <person name="Walter M.C."/>
            <person name="O'Connor E."/>
            <person name="Balint B."/>
            <person name="Krizsan K."/>
            <person name="Kiss B."/>
            <person name="Hess J."/>
            <person name="Varga T."/>
            <person name="Slot J."/>
            <person name="Riley R."/>
            <person name="Boka B."/>
            <person name="Rigling D."/>
            <person name="Barry K."/>
            <person name="Lee J."/>
            <person name="Mihaltcheva S."/>
            <person name="LaButti K."/>
            <person name="Lipzen A."/>
            <person name="Waldron R."/>
            <person name="Moloney N.M."/>
            <person name="Sperisen C."/>
            <person name="Kredics L."/>
            <person name="Vagvoelgyi C."/>
            <person name="Patrignani A."/>
            <person name="Fitzpatrick D."/>
            <person name="Nagy I."/>
            <person name="Doyle S."/>
            <person name="Anderson J.B."/>
            <person name="Grigoriev I.V."/>
            <person name="Gueldener U."/>
            <person name="Muensterkoetter M."/>
            <person name="Nagy L.G."/>
        </authorList>
    </citation>
    <scope>NUCLEOTIDE SEQUENCE [LARGE SCALE GENOMIC DNA]</scope>
    <source>
        <strain evidence="3">28-4</strain>
    </source>
</reference>
<dbReference type="Proteomes" id="UP000218334">
    <property type="component" value="Unassembled WGS sequence"/>
</dbReference>
<proteinExistence type="predicted"/>
<gene>
    <name evidence="2" type="ORF">ARMSODRAFT_417104</name>
</gene>
<feature type="region of interest" description="Disordered" evidence="1">
    <location>
        <begin position="56"/>
        <end position="80"/>
    </location>
</feature>